<name>A0ABY1R408_9FLAO</name>
<evidence type="ECO:0000313" key="1">
    <source>
        <dbReference type="EMBL" id="SMP94713.1"/>
    </source>
</evidence>
<comment type="caution">
    <text evidence="1">The sequence shown here is derived from an EMBL/GenBank/DDBJ whole genome shotgun (WGS) entry which is preliminary data.</text>
</comment>
<dbReference type="RefSeq" id="WP_283417297.1">
    <property type="nucleotide sequence ID" value="NZ_FXUO01000006.1"/>
</dbReference>
<organism evidence="1 2">
    <name type="scientific">Epilithonimonas pallida</name>
    <dbReference type="NCBI Taxonomy" id="373671"/>
    <lineage>
        <taxon>Bacteria</taxon>
        <taxon>Pseudomonadati</taxon>
        <taxon>Bacteroidota</taxon>
        <taxon>Flavobacteriia</taxon>
        <taxon>Flavobacteriales</taxon>
        <taxon>Weeksellaceae</taxon>
        <taxon>Chryseobacterium group</taxon>
        <taxon>Epilithonimonas</taxon>
    </lineage>
</organism>
<protein>
    <submittedName>
        <fullName evidence="1">Uncharacterized protein</fullName>
    </submittedName>
</protein>
<sequence>MHAIKIRLSQEELEQLENLAGAGYSLEQIAMYLDVPKNDFIAEFYDLDSFVNYHYKRGLLMVDAAAGLALAANAAGGNITAHQQLEKIRMAQFVEREKKRIIYGQETP</sequence>
<dbReference type="Proteomes" id="UP001158050">
    <property type="component" value="Unassembled WGS sequence"/>
</dbReference>
<gene>
    <name evidence="1" type="ORF">SAMN05421679_106112</name>
</gene>
<dbReference type="EMBL" id="FXUO01000006">
    <property type="protein sequence ID" value="SMP94713.1"/>
    <property type="molecule type" value="Genomic_DNA"/>
</dbReference>
<accession>A0ABY1R408</accession>
<proteinExistence type="predicted"/>
<reference evidence="1 2" key="1">
    <citation type="submission" date="2017-05" db="EMBL/GenBank/DDBJ databases">
        <authorList>
            <person name="Varghese N."/>
            <person name="Submissions S."/>
        </authorList>
    </citation>
    <scope>NUCLEOTIDE SEQUENCE [LARGE SCALE GENOMIC DNA]</scope>
    <source>
        <strain evidence="1 2">DSM 18015</strain>
    </source>
</reference>
<evidence type="ECO:0000313" key="2">
    <source>
        <dbReference type="Proteomes" id="UP001158050"/>
    </source>
</evidence>
<keyword evidence="2" id="KW-1185">Reference proteome</keyword>